<dbReference type="Pfam" id="PF00440">
    <property type="entry name" value="TetR_N"/>
    <property type="match status" value="1"/>
</dbReference>
<dbReference type="InterPro" id="IPR050109">
    <property type="entry name" value="HTH-type_TetR-like_transc_reg"/>
</dbReference>
<name>A0A345HX16_9ACTN</name>
<keyword evidence="2 4" id="KW-0238">DNA-binding</keyword>
<keyword evidence="3" id="KW-0804">Transcription</keyword>
<sequence length="205" mass="21423">MSGLQRGRPRSAHAHQAVLAAAVELLTSGGYQRLTMEAIAAKAGVGKQTVYRWWPSKAAIVAEAVLSGHLAAAASPLAETGDVVTDLRDWLSGQLARLTDPSSTALLRGLTAAAAESDDDAAKLYERFTGPFRQYVVRRLAIGVQQGQLRPDARLDAAADFVIGALIYRTLTHGNLSGQGGVDDLIEVLLAGLGPRPGTTATSPG</sequence>
<dbReference type="GO" id="GO:0003700">
    <property type="term" value="F:DNA-binding transcription factor activity"/>
    <property type="evidence" value="ECO:0007669"/>
    <property type="project" value="TreeGrafter"/>
</dbReference>
<dbReference type="Gene3D" id="1.10.10.60">
    <property type="entry name" value="Homeodomain-like"/>
    <property type="match status" value="1"/>
</dbReference>
<dbReference type="InterPro" id="IPR011075">
    <property type="entry name" value="TetR_C"/>
</dbReference>
<dbReference type="SUPFAM" id="SSF48498">
    <property type="entry name" value="Tetracyclin repressor-like, C-terminal domain"/>
    <property type="match status" value="1"/>
</dbReference>
<evidence type="ECO:0000313" key="6">
    <source>
        <dbReference type="EMBL" id="AXG81240.1"/>
    </source>
</evidence>
<dbReference type="RefSeq" id="WP_114663781.1">
    <property type="nucleotide sequence ID" value="NZ_CP031194.1"/>
</dbReference>
<gene>
    <name evidence="6" type="ORF">DVK44_30090</name>
</gene>
<dbReference type="AlphaFoldDB" id="A0A345HX16"/>
<dbReference type="Proteomes" id="UP000253868">
    <property type="component" value="Chromosome"/>
</dbReference>
<evidence type="ECO:0000256" key="3">
    <source>
        <dbReference type="ARBA" id="ARBA00023163"/>
    </source>
</evidence>
<dbReference type="OrthoDB" id="9796019at2"/>
<evidence type="ECO:0000256" key="4">
    <source>
        <dbReference type="PROSITE-ProRule" id="PRU00335"/>
    </source>
</evidence>
<dbReference type="Gene3D" id="1.10.357.10">
    <property type="entry name" value="Tetracycline Repressor, domain 2"/>
    <property type="match status" value="1"/>
</dbReference>
<dbReference type="InterPro" id="IPR001647">
    <property type="entry name" value="HTH_TetR"/>
</dbReference>
<organism evidence="6 7">
    <name type="scientific">Streptomyces paludis</name>
    <dbReference type="NCBI Taxonomy" id="2282738"/>
    <lineage>
        <taxon>Bacteria</taxon>
        <taxon>Bacillati</taxon>
        <taxon>Actinomycetota</taxon>
        <taxon>Actinomycetes</taxon>
        <taxon>Kitasatosporales</taxon>
        <taxon>Streptomycetaceae</taxon>
        <taxon>Streptomyces</taxon>
    </lineage>
</organism>
<dbReference type="InterPro" id="IPR036271">
    <property type="entry name" value="Tet_transcr_reg_TetR-rel_C_sf"/>
</dbReference>
<proteinExistence type="predicted"/>
<dbReference type="PRINTS" id="PR00455">
    <property type="entry name" value="HTHTETR"/>
</dbReference>
<dbReference type="PANTHER" id="PTHR30055">
    <property type="entry name" value="HTH-TYPE TRANSCRIPTIONAL REGULATOR RUTR"/>
    <property type="match status" value="1"/>
</dbReference>
<keyword evidence="7" id="KW-1185">Reference proteome</keyword>
<dbReference type="SUPFAM" id="SSF46689">
    <property type="entry name" value="Homeodomain-like"/>
    <property type="match status" value="1"/>
</dbReference>
<dbReference type="PROSITE" id="PS50977">
    <property type="entry name" value="HTH_TETR_2"/>
    <property type="match status" value="1"/>
</dbReference>
<feature type="domain" description="HTH tetR-type" evidence="5">
    <location>
        <begin position="12"/>
        <end position="72"/>
    </location>
</feature>
<dbReference type="GO" id="GO:0000976">
    <property type="term" value="F:transcription cis-regulatory region binding"/>
    <property type="evidence" value="ECO:0007669"/>
    <property type="project" value="TreeGrafter"/>
</dbReference>
<evidence type="ECO:0000256" key="1">
    <source>
        <dbReference type="ARBA" id="ARBA00023015"/>
    </source>
</evidence>
<feature type="DNA-binding region" description="H-T-H motif" evidence="4">
    <location>
        <begin position="35"/>
        <end position="54"/>
    </location>
</feature>
<protein>
    <submittedName>
        <fullName evidence="6">TetR/AcrR family transcriptional regulator</fullName>
    </submittedName>
</protein>
<accession>A0A345HX16</accession>
<keyword evidence="1" id="KW-0805">Transcription regulation</keyword>
<evidence type="ECO:0000313" key="7">
    <source>
        <dbReference type="Proteomes" id="UP000253868"/>
    </source>
</evidence>
<dbReference type="PANTHER" id="PTHR30055:SF148">
    <property type="entry name" value="TETR-FAMILY TRANSCRIPTIONAL REGULATOR"/>
    <property type="match status" value="1"/>
</dbReference>
<evidence type="ECO:0000259" key="5">
    <source>
        <dbReference type="PROSITE" id="PS50977"/>
    </source>
</evidence>
<dbReference type="EMBL" id="CP031194">
    <property type="protein sequence ID" value="AXG81240.1"/>
    <property type="molecule type" value="Genomic_DNA"/>
</dbReference>
<reference evidence="7" key="1">
    <citation type="submission" date="2018-07" db="EMBL/GenBank/DDBJ databases">
        <authorList>
            <person name="Zhao J."/>
        </authorList>
    </citation>
    <scope>NUCLEOTIDE SEQUENCE [LARGE SCALE GENOMIC DNA]</scope>
    <source>
        <strain evidence="7">GSSD-12</strain>
    </source>
</reference>
<dbReference type="InterPro" id="IPR009057">
    <property type="entry name" value="Homeodomain-like_sf"/>
</dbReference>
<dbReference type="KEGG" id="spad:DVK44_30090"/>
<evidence type="ECO:0000256" key="2">
    <source>
        <dbReference type="ARBA" id="ARBA00023125"/>
    </source>
</evidence>
<dbReference type="Pfam" id="PF16859">
    <property type="entry name" value="TetR_C_11"/>
    <property type="match status" value="1"/>
</dbReference>